<dbReference type="InterPro" id="IPR001466">
    <property type="entry name" value="Beta-lactam-related"/>
</dbReference>
<dbReference type="Proteomes" id="UP001597045">
    <property type="component" value="Unassembled WGS sequence"/>
</dbReference>
<accession>A0ABW3M325</accession>
<reference evidence="3" key="1">
    <citation type="journal article" date="2019" name="Int. J. Syst. Evol. Microbiol.">
        <title>The Global Catalogue of Microorganisms (GCM) 10K type strain sequencing project: providing services to taxonomists for standard genome sequencing and annotation.</title>
        <authorList>
            <consortium name="The Broad Institute Genomics Platform"/>
            <consortium name="The Broad Institute Genome Sequencing Center for Infectious Disease"/>
            <person name="Wu L."/>
            <person name="Ma J."/>
        </authorList>
    </citation>
    <scope>NUCLEOTIDE SEQUENCE [LARGE SCALE GENOMIC DNA]</scope>
    <source>
        <strain evidence="3">JCM 31486</strain>
    </source>
</reference>
<sequence length="212" mass="22869">MLMCPCRTRTRSIVIAFLTSVGFELHAHRTCPCLSTHGQAGEPTGSERKAEWAVEVSRHQHRARDVVGVRREVVRVSAAAWNCPADVSKAEHGAAVGVDGLAFHRALLGDDLLTPESVRLMTTNHLTEAQREASRLFLDGQGWGFGGGVDMSTVDPWRVPGRYGWVGGTGTSAYVTPSTGSIAILLTQVGVESPEATALLTDFWTYSAGEHR</sequence>
<name>A0ABW3M325_9PSEU</name>
<proteinExistence type="predicted"/>
<keyword evidence="2" id="KW-0378">Hydrolase</keyword>
<dbReference type="EMBL" id="JBHTIS010000170">
    <property type="protein sequence ID" value="MFD1044958.1"/>
    <property type="molecule type" value="Genomic_DNA"/>
</dbReference>
<dbReference type="SUPFAM" id="SSF56601">
    <property type="entry name" value="beta-lactamase/transpeptidase-like"/>
    <property type="match status" value="1"/>
</dbReference>
<dbReference type="Gene3D" id="3.40.710.10">
    <property type="entry name" value="DD-peptidase/beta-lactamase superfamily"/>
    <property type="match status" value="1"/>
</dbReference>
<dbReference type="InterPro" id="IPR012338">
    <property type="entry name" value="Beta-lactam/transpept-like"/>
</dbReference>
<comment type="caution">
    <text evidence="2">The sequence shown here is derived from an EMBL/GenBank/DDBJ whole genome shotgun (WGS) entry which is preliminary data.</text>
</comment>
<keyword evidence="3" id="KW-1185">Reference proteome</keyword>
<evidence type="ECO:0000259" key="1">
    <source>
        <dbReference type="Pfam" id="PF00144"/>
    </source>
</evidence>
<evidence type="ECO:0000313" key="2">
    <source>
        <dbReference type="EMBL" id="MFD1044958.1"/>
    </source>
</evidence>
<dbReference type="GO" id="GO:0016787">
    <property type="term" value="F:hydrolase activity"/>
    <property type="evidence" value="ECO:0007669"/>
    <property type="project" value="UniProtKB-KW"/>
</dbReference>
<feature type="domain" description="Beta-lactamase-related" evidence="1">
    <location>
        <begin position="67"/>
        <end position="194"/>
    </location>
</feature>
<evidence type="ECO:0000313" key="3">
    <source>
        <dbReference type="Proteomes" id="UP001597045"/>
    </source>
</evidence>
<dbReference type="Pfam" id="PF00144">
    <property type="entry name" value="Beta-lactamase"/>
    <property type="match status" value="1"/>
</dbReference>
<organism evidence="2 3">
    <name type="scientific">Kibdelosporangium lantanae</name>
    <dbReference type="NCBI Taxonomy" id="1497396"/>
    <lineage>
        <taxon>Bacteria</taxon>
        <taxon>Bacillati</taxon>
        <taxon>Actinomycetota</taxon>
        <taxon>Actinomycetes</taxon>
        <taxon>Pseudonocardiales</taxon>
        <taxon>Pseudonocardiaceae</taxon>
        <taxon>Kibdelosporangium</taxon>
    </lineage>
</organism>
<protein>
    <submittedName>
        <fullName evidence="2">Serine hydrolase</fullName>
    </submittedName>
</protein>
<gene>
    <name evidence="2" type="ORF">ACFQ1S_04775</name>
</gene>